<protein>
    <recommendedName>
        <fullName evidence="3">C2H2-type domain-containing protein</fullName>
    </recommendedName>
</protein>
<evidence type="ECO:0000256" key="1">
    <source>
        <dbReference type="PROSITE-ProRule" id="PRU00042"/>
    </source>
</evidence>
<dbReference type="OrthoDB" id="960395at2759"/>
<feature type="domain" description="C2H2-type" evidence="3">
    <location>
        <begin position="132"/>
        <end position="159"/>
    </location>
</feature>
<dbReference type="Proteomes" id="UP000188268">
    <property type="component" value="Unassembled WGS sequence"/>
</dbReference>
<accession>A0A1R3G136</accession>
<keyword evidence="1" id="KW-0863">Zinc-finger</keyword>
<dbReference type="PROSITE" id="PS00028">
    <property type="entry name" value="ZINC_FINGER_C2H2_1"/>
    <property type="match status" value="1"/>
</dbReference>
<dbReference type="PANTHER" id="PTHR45730:SF109">
    <property type="entry name" value="ZINC FINGER PROTEIN KNUCKLES"/>
    <property type="match status" value="1"/>
</dbReference>
<dbReference type="PANTHER" id="PTHR45730">
    <property type="entry name" value="ZINC FINGER PROTEIN JAGGED"/>
    <property type="match status" value="1"/>
</dbReference>
<comment type="caution">
    <text evidence="4">The sequence shown here is derived from an EMBL/GenBank/DDBJ whole genome shotgun (WGS) entry which is preliminary data.</text>
</comment>
<dbReference type="Gramene" id="OMO51782">
    <property type="protein sequence ID" value="OMO51782"/>
    <property type="gene ID" value="CCACVL1_29589"/>
</dbReference>
<organism evidence="4 5">
    <name type="scientific">Corchorus capsularis</name>
    <name type="common">Jute</name>
    <dbReference type="NCBI Taxonomy" id="210143"/>
    <lineage>
        <taxon>Eukaryota</taxon>
        <taxon>Viridiplantae</taxon>
        <taxon>Streptophyta</taxon>
        <taxon>Embryophyta</taxon>
        <taxon>Tracheophyta</taxon>
        <taxon>Spermatophyta</taxon>
        <taxon>Magnoliopsida</taxon>
        <taxon>eudicotyledons</taxon>
        <taxon>Gunneridae</taxon>
        <taxon>Pentapetalae</taxon>
        <taxon>rosids</taxon>
        <taxon>malvids</taxon>
        <taxon>Malvales</taxon>
        <taxon>Malvaceae</taxon>
        <taxon>Grewioideae</taxon>
        <taxon>Apeibeae</taxon>
        <taxon>Corchorus</taxon>
    </lineage>
</organism>
<sequence length="167" mass="19141">QTTTVKREIHIPEIRGCTISKEKQLISDDFAGLNNQCSTKYRERQCELECRLLKLECAIDANKKPKSIVSSPAMNPNRQETVSVETDPQFISLLPFFLPWIFQFQSIITSSTKSRLKLLHHQPPKPPATKSFHCKYCSSTYSTPQALGGHQNTHKRERAARRVDWTV</sequence>
<dbReference type="AlphaFoldDB" id="A0A1R3G136"/>
<dbReference type="PROSITE" id="PS50157">
    <property type="entry name" value="ZINC_FINGER_C2H2_2"/>
    <property type="match status" value="1"/>
</dbReference>
<dbReference type="GO" id="GO:0008270">
    <property type="term" value="F:zinc ion binding"/>
    <property type="evidence" value="ECO:0007669"/>
    <property type="project" value="UniProtKB-KW"/>
</dbReference>
<dbReference type="SUPFAM" id="SSF57667">
    <property type="entry name" value="beta-beta-alpha zinc fingers"/>
    <property type="match status" value="1"/>
</dbReference>
<dbReference type="GO" id="GO:0003700">
    <property type="term" value="F:DNA-binding transcription factor activity"/>
    <property type="evidence" value="ECO:0007669"/>
    <property type="project" value="InterPro"/>
</dbReference>
<dbReference type="InterPro" id="IPR013087">
    <property type="entry name" value="Znf_C2H2_type"/>
</dbReference>
<dbReference type="InterPro" id="IPR045320">
    <property type="entry name" value="JAGGED/SL1-like"/>
</dbReference>
<feature type="non-terminal residue" evidence="4">
    <location>
        <position position="1"/>
    </location>
</feature>
<keyword evidence="5" id="KW-1185">Reference proteome</keyword>
<reference evidence="4 5" key="1">
    <citation type="submission" date="2013-09" db="EMBL/GenBank/DDBJ databases">
        <title>Corchorus capsularis genome sequencing.</title>
        <authorList>
            <person name="Alam M."/>
            <person name="Haque M.S."/>
            <person name="Islam M.S."/>
            <person name="Emdad E.M."/>
            <person name="Islam M.M."/>
            <person name="Ahmed B."/>
            <person name="Halim A."/>
            <person name="Hossen Q.M.M."/>
            <person name="Hossain M.Z."/>
            <person name="Ahmed R."/>
            <person name="Khan M.M."/>
            <person name="Islam R."/>
            <person name="Rashid M.M."/>
            <person name="Khan S.A."/>
            <person name="Rahman M.S."/>
            <person name="Alam M."/>
        </authorList>
    </citation>
    <scope>NUCLEOTIDE SEQUENCE [LARGE SCALE GENOMIC DNA]</scope>
    <source>
        <strain evidence="5">cv. CVL-1</strain>
        <tissue evidence="4">Whole seedling</tissue>
    </source>
</reference>
<dbReference type="Gene3D" id="3.30.160.60">
    <property type="entry name" value="Classic Zinc Finger"/>
    <property type="match status" value="1"/>
</dbReference>
<keyword evidence="1" id="KW-0862">Zinc</keyword>
<evidence type="ECO:0000313" key="4">
    <source>
        <dbReference type="EMBL" id="OMO51782.1"/>
    </source>
</evidence>
<evidence type="ECO:0000259" key="3">
    <source>
        <dbReference type="PROSITE" id="PS50157"/>
    </source>
</evidence>
<proteinExistence type="predicted"/>
<dbReference type="InterPro" id="IPR036236">
    <property type="entry name" value="Znf_C2H2_sf"/>
</dbReference>
<dbReference type="EMBL" id="AWWV01015696">
    <property type="protein sequence ID" value="OMO51782.1"/>
    <property type="molecule type" value="Genomic_DNA"/>
</dbReference>
<name>A0A1R3G136_COCAP</name>
<gene>
    <name evidence="4" type="ORF">CCACVL1_29589</name>
</gene>
<evidence type="ECO:0000256" key="2">
    <source>
        <dbReference type="SAM" id="MobiDB-lite"/>
    </source>
</evidence>
<keyword evidence="1" id="KW-0479">Metal-binding</keyword>
<evidence type="ECO:0000313" key="5">
    <source>
        <dbReference type="Proteomes" id="UP000188268"/>
    </source>
</evidence>
<feature type="region of interest" description="Disordered" evidence="2">
    <location>
        <begin position="147"/>
        <end position="167"/>
    </location>
</feature>